<dbReference type="EMBL" id="AP014924">
    <property type="protein sequence ID" value="BAS29002.1"/>
    <property type="molecule type" value="Genomic_DNA"/>
</dbReference>
<dbReference type="PANTHER" id="PTHR38452:SF1">
    <property type="entry name" value="UPF0756 MEMBRANE PROTEIN YEAL"/>
    <property type="match status" value="1"/>
</dbReference>
<feature type="transmembrane region" description="Helical" evidence="5">
    <location>
        <begin position="76"/>
        <end position="98"/>
    </location>
</feature>
<comment type="similarity">
    <text evidence="5">Belongs to the UPF0756 family.</text>
</comment>
<accession>A0A0K2SPS2</accession>
<dbReference type="Proteomes" id="UP000065807">
    <property type="component" value="Chromosome"/>
</dbReference>
<organism evidence="6 7">
    <name type="scientific">Limnochorda pilosa</name>
    <dbReference type="NCBI Taxonomy" id="1555112"/>
    <lineage>
        <taxon>Bacteria</taxon>
        <taxon>Bacillati</taxon>
        <taxon>Bacillota</taxon>
        <taxon>Limnochordia</taxon>
        <taxon>Limnochordales</taxon>
        <taxon>Limnochordaceae</taxon>
        <taxon>Limnochorda</taxon>
    </lineage>
</organism>
<comment type="subcellular location">
    <subcellularLocation>
        <location evidence="5">Cell membrane</location>
        <topology evidence="5">Multi-pass membrane protein</topology>
    </subcellularLocation>
</comment>
<evidence type="ECO:0000256" key="5">
    <source>
        <dbReference type="HAMAP-Rule" id="MF_01874"/>
    </source>
</evidence>
<feature type="transmembrane region" description="Helical" evidence="5">
    <location>
        <begin position="110"/>
        <end position="143"/>
    </location>
</feature>
<dbReference type="InterPro" id="IPR007382">
    <property type="entry name" value="UPF0756_TM"/>
</dbReference>
<evidence type="ECO:0000256" key="3">
    <source>
        <dbReference type="ARBA" id="ARBA00022989"/>
    </source>
</evidence>
<dbReference type="OrthoDB" id="80306at2"/>
<dbReference type="HAMAP" id="MF_01874">
    <property type="entry name" value="UPF0756"/>
    <property type="match status" value="1"/>
</dbReference>
<name>A0A0K2SPS2_LIMPI</name>
<evidence type="ECO:0000256" key="4">
    <source>
        <dbReference type="ARBA" id="ARBA00023136"/>
    </source>
</evidence>
<keyword evidence="2 5" id="KW-0812">Transmembrane</keyword>
<dbReference type="GO" id="GO:0005886">
    <property type="term" value="C:plasma membrane"/>
    <property type="evidence" value="ECO:0007669"/>
    <property type="project" value="UniProtKB-SubCell"/>
</dbReference>
<gene>
    <name evidence="6" type="ORF">LIP_3179</name>
</gene>
<comment type="caution">
    <text evidence="5">Lacks conserved residue(s) required for the propagation of feature annotation.</text>
</comment>
<dbReference type="Pfam" id="PF04284">
    <property type="entry name" value="DUF441"/>
    <property type="match status" value="1"/>
</dbReference>
<dbReference type="STRING" id="1555112.LIP_3179"/>
<proteinExistence type="inferred from homology"/>
<dbReference type="AlphaFoldDB" id="A0A0K2SPS2"/>
<keyword evidence="7" id="KW-1185">Reference proteome</keyword>
<evidence type="ECO:0000256" key="2">
    <source>
        <dbReference type="ARBA" id="ARBA00022692"/>
    </source>
</evidence>
<protein>
    <recommendedName>
        <fullName evidence="5">UPF0756 membrane protein LIP_3179</fullName>
    </recommendedName>
</protein>
<dbReference type="PANTHER" id="PTHR38452">
    <property type="entry name" value="UPF0756 MEMBRANE PROTEIN YEAL"/>
    <property type="match status" value="1"/>
</dbReference>
<dbReference type="KEGG" id="lpil:LIP_3179"/>
<reference evidence="7" key="2">
    <citation type="journal article" date="2016" name="Int. J. Syst. Evol. Microbiol.">
        <title>Complete genome sequence and cell structure of Limnochorda pilosa, a Gram-negative spore-former within the phylum Firmicutes.</title>
        <authorList>
            <person name="Watanabe M."/>
            <person name="Kojima H."/>
            <person name="Fukui M."/>
        </authorList>
    </citation>
    <scope>NUCLEOTIDE SEQUENCE [LARGE SCALE GENOMIC DNA]</scope>
    <source>
        <strain evidence="7">HC45</strain>
    </source>
</reference>
<keyword evidence="3 5" id="KW-1133">Transmembrane helix</keyword>
<evidence type="ECO:0000256" key="1">
    <source>
        <dbReference type="ARBA" id="ARBA00022475"/>
    </source>
</evidence>
<keyword evidence="4 5" id="KW-0472">Membrane</keyword>
<evidence type="ECO:0000313" key="7">
    <source>
        <dbReference type="Proteomes" id="UP000065807"/>
    </source>
</evidence>
<evidence type="ECO:0000313" key="6">
    <source>
        <dbReference type="EMBL" id="BAS29002.1"/>
    </source>
</evidence>
<reference evidence="7" key="1">
    <citation type="submission" date="2015-07" db="EMBL/GenBank/DDBJ databases">
        <title>Complete genome sequence and phylogenetic analysis of Limnochorda pilosa.</title>
        <authorList>
            <person name="Watanabe M."/>
            <person name="Kojima H."/>
            <person name="Fukui M."/>
        </authorList>
    </citation>
    <scope>NUCLEOTIDE SEQUENCE [LARGE SCALE GENOMIC DNA]</scope>
    <source>
        <strain evidence="7">HC45</strain>
    </source>
</reference>
<sequence length="148" mass="14946">MEGKLVLLVLMAAGVLGGNDLVATAAAALLIFSTLGPPAVLDFLEEYTLSLGVLLLLISLLLPFARGQIGLSQAGVRLASVPGIVALAVGAGSAWLAAQGINLLQDRPETMLGMVIGSVFGVLLLDGIPAGPLVASGLAAVLLRLLRQ</sequence>
<feature type="transmembrane region" description="Helical" evidence="5">
    <location>
        <begin position="47"/>
        <end position="64"/>
    </location>
</feature>
<dbReference type="RefSeq" id="WP_068140171.1">
    <property type="nucleotide sequence ID" value="NZ_AP014924.1"/>
</dbReference>
<keyword evidence="1 5" id="KW-1003">Cell membrane</keyword>